<dbReference type="GO" id="GO:0006797">
    <property type="term" value="P:polyphosphate metabolic process"/>
    <property type="evidence" value="ECO:0007669"/>
    <property type="project" value="InterPro"/>
</dbReference>
<dbReference type="KEGG" id="azq:G3580_05675"/>
<dbReference type="InterPro" id="IPR022488">
    <property type="entry name" value="PPK2-related"/>
</dbReference>
<dbReference type="NCBIfam" id="TIGR03708">
    <property type="entry name" value="poly_P_AMP_trns"/>
    <property type="match status" value="1"/>
</dbReference>
<dbReference type="Pfam" id="PF03976">
    <property type="entry name" value="PPK2"/>
    <property type="match status" value="2"/>
</dbReference>
<protein>
    <submittedName>
        <fullName evidence="2">Polyphosphate:AMP phosphotransferase</fullName>
    </submittedName>
</protein>
<keyword evidence="3" id="KW-1185">Reference proteome</keyword>
<dbReference type="GO" id="GO:0043751">
    <property type="term" value="F:polyphosphate:AMP phosphotransferase activity"/>
    <property type="evidence" value="ECO:0007669"/>
    <property type="project" value="InterPro"/>
</dbReference>
<dbReference type="PANTHER" id="PTHR34383">
    <property type="entry name" value="POLYPHOSPHATE:AMP PHOSPHOTRANSFERASE-RELATED"/>
    <property type="match status" value="1"/>
</dbReference>
<dbReference type="EMBL" id="CP048836">
    <property type="protein sequence ID" value="QID17178.1"/>
    <property type="molecule type" value="Genomic_DNA"/>
</dbReference>
<evidence type="ECO:0000313" key="3">
    <source>
        <dbReference type="Proteomes" id="UP000501991"/>
    </source>
</evidence>
<sequence>MFESAELGHRVDKDDYEAEVPELRAQLLDAQFDLLDCATFSVVILVNGVDAAGKGETVNLLNEWLDPRHVVTRAFDVPSSEERERPVMWRFWRALPPKGKIGVLFGNWYEYPIRERVGKRLKRSVLEQRLAEINRFEEMLTREGVVLLKFWFHLSKDAQKERFKKLESDPLTRWRVTKTDWRNYKQYARRHDVAEHVLRHTSTAEAPWIIVDGSDDRYRGLLVGRTLLAALRKRLDIGTRWKPRLSTAPMPPQLDGRNVLRELTLDRPMSKRDYDHELERLQGRLAVLTRGNGFSAHSLVLVFEGMDAAGKGGAIRRITAALDARLYQVVPIAAPSEEERALPYLWRFWRHVPRRGKVTIFDRSWYGRVLVERVEGFCSEADWMRAYEEINDFEDALTSAGAVVVKFWLAISDAEQLARFEARANAPHKRFKITDEDWRNREKWPLYERAVCDMIDRTSTETTPWTLIEADNKRYARIKVLRTICERLEAAFDAQKGAKA</sequence>
<evidence type="ECO:0000313" key="2">
    <source>
        <dbReference type="EMBL" id="QID17178.1"/>
    </source>
</evidence>
<reference evidence="2 3" key="1">
    <citation type="submission" date="2020-02" db="EMBL/GenBank/DDBJ databases">
        <title>Nitrogenibacter mangrovi gen. nov., sp. nov. isolated from mangrove sediment, a denitrifying betaproteobacterium.</title>
        <authorList>
            <person name="Liao H."/>
            <person name="Tian Y."/>
        </authorList>
    </citation>
    <scope>NUCLEOTIDE SEQUENCE [LARGE SCALE GENOMIC DNA]</scope>
    <source>
        <strain evidence="2 3">M9-3-2</strain>
    </source>
</reference>
<feature type="domain" description="Polyphosphate kinase-2-related" evidence="1">
    <location>
        <begin position="11"/>
        <end position="233"/>
    </location>
</feature>
<proteinExistence type="predicted"/>
<feature type="domain" description="Polyphosphate kinase-2-related" evidence="1">
    <location>
        <begin position="269"/>
        <end position="491"/>
    </location>
</feature>
<keyword evidence="2" id="KW-0808">Transferase</keyword>
<dbReference type="InterPro" id="IPR022489">
    <property type="entry name" value="PolyP_AMP_Tfrase"/>
</dbReference>
<dbReference type="InterPro" id="IPR027417">
    <property type="entry name" value="P-loop_NTPase"/>
</dbReference>
<dbReference type="AlphaFoldDB" id="A0A6C1B2W6"/>
<dbReference type="Proteomes" id="UP000501991">
    <property type="component" value="Chromosome"/>
</dbReference>
<dbReference type="PANTHER" id="PTHR34383:SF3">
    <property type="entry name" value="POLYPHOSPHATE:AMP PHOSPHOTRANSFERASE"/>
    <property type="match status" value="1"/>
</dbReference>
<dbReference type="RefSeq" id="WP_173764343.1">
    <property type="nucleotide sequence ID" value="NZ_CP048836.1"/>
</dbReference>
<organism evidence="2 3">
    <name type="scientific">Nitrogeniibacter mangrovi</name>
    <dbReference type="NCBI Taxonomy" id="2016596"/>
    <lineage>
        <taxon>Bacteria</taxon>
        <taxon>Pseudomonadati</taxon>
        <taxon>Pseudomonadota</taxon>
        <taxon>Betaproteobacteria</taxon>
        <taxon>Rhodocyclales</taxon>
        <taxon>Zoogloeaceae</taxon>
        <taxon>Nitrogeniibacter</taxon>
    </lineage>
</organism>
<dbReference type="SUPFAM" id="SSF52540">
    <property type="entry name" value="P-loop containing nucleoside triphosphate hydrolases"/>
    <property type="match status" value="2"/>
</dbReference>
<dbReference type="Gene3D" id="3.40.50.300">
    <property type="entry name" value="P-loop containing nucleotide triphosphate hydrolases"/>
    <property type="match status" value="2"/>
</dbReference>
<accession>A0A6C1B2W6</accession>
<name>A0A6C1B2W6_9RHOO</name>
<gene>
    <name evidence="2" type="primary">pap</name>
    <name evidence="2" type="ORF">G3580_05675</name>
</gene>
<evidence type="ECO:0000259" key="1">
    <source>
        <dbReference type="Pfam" id="PF03976"/>
    </source>
</evidence>